<dbReference type="OrthoDB" id="1632057at2"/>
<dbReference type="SUPFAM" id="SSF101967">
    <property type="entry name" value="Adhesin YadA, collagen-binding domain"/>
    <property type="match status" value="3"/>
</dbReference>
<dbReference type="Pfam" id="PF05662">
    <property type="entry name" value="YadA_stalk"/>
    <property type="match status" value="2"/>
</dbReference>
<evidence type="ECO:0000256" key="6">
    <source>
        <dbReference type="ARBA" id="ARBA00022692"/>
    </source>
</evidence>
<feature type="domain" description="Trimeric autotransporter adhesin YadA-like head" evidence="12">
    <location>
        <begin position="207"/>
        <end position="226"/>
    </location>
</feature>
<dbReference type="Gene3D" id="3.30.1300.30">
    <property type="entry name" value="GSPII I/J protein-like"/>
    <property type="match status" value="1"/>
</dbReference>
<dbReference type="KEGG" id="tas:TASI_1520"/>
<accession>G4QBR3</accession>
<evidence type="ECO:0000256" key="9">
    <source>
        <dbReference type="ARBA" id="ARBA00023136"/>
    </source>
</evidence>
<dbReference type="Gene3D" id="2.20.70.140">
    <property type="match status" value="1"/>
</dbReference>
<dbReference type="EMBL" id="CP003059">
    <property type="protein sequence ID" value="AEP37258.1"/>
    <property type="molecule type" value="Genomic_DNA"/>
</dbReference>
<feature type="domain" description="Trimeric autotransporter adhesin YadA-like stalk" evidence="13">
    <location>
        <begin position="740"/>
        <end position="769"/>
    </location>
</feature>
<dbReference type="InterPro" id="IPR008635">
    <property type="entry name" value="Coiled_stalk_dom"/>
</dbReference>
<dbReference type="InterPro" id="IPR024973">
    <property type="entry name" value="ESPR"/>
</dbReference>
<feature type="domain" description="Trimeric autotransporter adhesin YadA-like head" evidence="12">
    <location>
        <begin position="354"/>
        <end position="372"/>
    </location>
</feature>
<evidence type="ECO:0000259" key="11">
    <source>
        <dbReference type="Pfam" id="PF03895"/>
    </source>
</evidence>
<reference evidence="15 16" key="2">
    <citation type="journal article" date="2012" name="PLoS ONE">
        <title>Genomic characterization of the taylorella genus.</title>
        <authorList>
            <person name="Hebert L."/>
            <person name="Moumen B."/>
            <person name="Pons N."/>
            <person name="Duquesne F."/>
            <person name="Breuil M.F."/>
            <person name="Goux D."/>
            <person name="Batto J.M."/>
            <person name="Laugier C."/>
            <person name="Renault P."/>
            <person name="Petry S."/>
        </authorList>
    </citation>
    <scope>NUCLEOTIDE SEQUENCE [LARGE SCALE GENOMIC DNA]</scope>
    <source>
        <strain evidence="15 16">MCE3</strain>
    </source>
</reference>
<comment type="similarity">
    <text evidence="3">Belongs to the autotransporter-2 (AT-2) (TC 1.B.40) family.</text>
</comment>
<dbReference type="HOGENOM" id="CLU_024436_0_0_4"/>
<feature type="domain" description="ESPR" evidence="14">
    <location>
        <begin position="1"/>
        <end position="43"/>
    </location>
</feature>
<feature type="domain" description="Trimeric autotransporter adhesin YadA-like head" evidence="12">
    <location>
        <begin position="230"/>
        <end position="256"/>
    </location>
</feature>
<dbReference type="SUPFAM" id="SSF54523">
    <property type="entry name" value="Pili subunits"/>
    <property type="match status" value="1"/>
</dbReference>
<evidence type="ECO:0000313" key="15">
    <source>
        <dbReference type="EMBL" id="AEP37258.1"/>
    </source>
</evidence>
<comment type="subcellular location">
    <subcellularLocation>
        <location evidence="2">Cell outer membrane</location>
    </subcellularLocation>
    <subcellularLocation>
        <location evidence="1">Cell surface</location>
    </subcellularLocation>
</comment>
<dbReference type="Pfam" id="PF13018">
    <property type="entry name" value="ESPR"/>
    <property type="match status" value="1"/>
</dbReference>
<dbReference type="CDD" id="cd12820">
    <property type="entry name" value="LbR_YadA-like"/>
    <property type="match status" value="1"/>
</dbReference>
<keyword evidence="5" id="KW-1134">Transmembrane beta strand</keyword>
<dbReference type="Pfam" id="PF05658">
    <property type="entry name" value="YadA_head"/>
    <property type="match status" value="5"/>
</dbReference>
<dbReference type="AlphaFoldDB" id="G4QBR3"/>
<dbReference type="Pfam" id="PF03895">
    <property type="entry name" value="YadA_anchor"/>
    <property type="match status" value="1"/>
</dbReference>
<reference key="1">
    <citation type="submission" date="2011-09" db="EMBL/GenBank/DDBJ databases">
        <title>Genomic characterization of the Taylorella genus.</title>
        <authorList>
            <person name="Hebert L."/>
            <person name="Moumen B."/>
            <person name="Pons N."/>
            <person name="Duquesne F."/>
            <person name="Breuil M.-F."/>
            <person name="Goux D."/>
            <person name="Batto J.-M."/>
            <person name="Renault P."/>
            <person name="Laugier C."/>
            <person name="Petry S."/>
        </authorList>
    </citation>
    <scope>NUCLEOTIDE SEQUENCE</scope>
    <source>
        <strain>MCE3</strain>
    </source>
</reference>
<evidence type="ECO:0000256" key="7">
    <source>
        <dbReference type="ARBA" id="ARBA00022729"/>
    </source>
</evidence>
<gene>
    <name evidence="15" type="ordered locus">TASI_1520</name>
</gene>
<dbReference type="STRING" id="1008459.TASI_1520"/>
<evidence type="ECO:0000259" key="14">
    <source>
        <dbReference type="Pfam" id="PF13018"/>
    </source>
</evidence>
<name>G4QBR3_TAYAM</name>
<dbReference type="InterPro" id="IPR045584">
    <property type="entry name" value="Pilin-like"/>
</dbReference>
<protein>
    <recommendedName>
        <fullName evidence="17">Autotransporter adhesin</fullName>
    </recommendedName>
</protein>
<keyword evidence="16" id="KW-1185">Reference proteome</keyword>
<keyword evidence="4" id="KW-0813">Transport</keyword>
<feature type="domain" description="Trimeric autotransporter adhesin YadA-like stalk" evidence="13">
    <location>
        <begin position="476"/>
        <end position="517"/>
    </location>
</feature>
<dbReference type="Proteomes" id="UP000009284">
    <property type="component" value="Chromosome"/>
</dbReference>
<evidence type="ECO:0000256" key="10">
    <source>
        <dbReference type="ARBA" id="ARBA00023237"/>
    </source>
</evidence>
<evidence type="ECO:0000256" key="3">
    <source>
        <dbReference type="ARBA" id="ARBA00005848"/>
    </source>
</evidence>
<evidence type="ECO:0000259" key="12">
    <source>
        <dbReference type="Pfam" id="PF05658"/>
    </source>
</evidence>
<feature type="domain" description="Trimeric autotransporter adhesin YadA-like head" evidence="12">
    <location>
        <begin position="182"/>
        <end position="200"/>
    </location>
</feature>
<organism evidence="15 16">
    <name type="scientific">Taylorella asinigenitalis (strain MCE3)</name>
    <dbReference type="NCBI Taxonomy" id="1008459"/>
    <lineage>
        <taxon>Bacteria</taxon>
        <taxon>Pseudomonadati</taxon>
        <taxon>Pseudomonadota</taxon>
        <taxon>Betaproteobacteria</taxon>
        <taxon>Burkholderiales</taxon>
        <taxon>Alcaligenaceae</taxon>
        <taxon>Taylorella</taxon>
    </lineage>
</organism>
<evidence type="ECO:0000259" key="13">
    <source>
        <dbReference type="Pfam" id="PF05662"/>
    </source>
</evidence>
<keyword evidence="8" id="KW-0653">Protein transport</keyword>
<feature type="domain" description="Trimeric autotransporter adhesin YadA-like C-terminal membrane anchor" evidence="11">
    <location>
        <begin position="790"/>
        <end position="850"/>
    </location>
</feature>
<evidence type="ECO:0008006" key="17">
    <source>
        <dbReference type="Google" id="ProtNLM"/>
    </source>
</evidence>
<evidence type="ECO:0000256" key="5">
    <source>
        <dbReference type="ARBA" id="ARBA00022452"/>
    </source>
</evidence>
<keyword evidence="9" id="KW-0472">Membrane</keyword>
<dbReference type="Gene3D" id="1.20.5.170">
    <property type="match status" value="1"/>
</dbReference>
<dbReference type="Gene3D" id="2.150.10.10">
    <property type="entry name" value="Serralysin-like metalloprotease, C-terminal"/>
    <property type="match status" value="3"/>
</dbReference>
<dbReference type="GO" id="GO:0009279">
    <property type="term" value="C:cell outer membrane"/>
    <property type="evidence" value="ECO:0007669"/>
    <property type="project" value="UniProtKB-SubCell"/>
</dbReference>
<sequence length="851" mass="87374">MNKIFKTIYNEVLGAWVAVSEFAKPNGKKSKSLLASAVAMSSLFTWGGVAVADDTAPKVDVYHLAKDLVQDDNGNIIGSQSQVSGGYLNFALINGSVVGYEGDINPEGNVSIGAQSFVKGGTDSFAIGSHAQVHNGPGTDGFGNYAIGAGAQVAALKKDGNPQSSIAIGSFAKVYGRESQSIGYEAQVYGNKSVAIGHGADVQADMAYAFGYQSHAFGKYSMSFGATSIAKKEQSIVLGVGSEASDIGSMVIGNFAYARGPYSSAFGTNAQANTGRSVAVGTLNYAGLYSDSGDIKDAIRNMPNFGLFGTEDDPLGVEEFNKFVKEVVDANSDQKLGHSSAIGVENVALYQTDVAMGFRNYAVGLNSVAMGRDNIAQSKGALVFGYSNRLKAEKSIVLGSNITAEQTNSVYLGDLSASDGWQTPVAPAPLTINGKTYSWAAASKEPTATTGTTGSNRQAANSYGIVTVGSVGNERQIQHVAAGRVSNDSTDAINGSQLNYYVKKLEQDIGKAGTGGSGTVPEYDFIGEKGISVEKKVIEGKTTITISYTGTGTTPGETTEIKVGANNPAEKGGANPVVGVKDLDIVGALTNSNEDPSKFDGGRNIQTTVKKDADTGKTTVTVALKNDLESNTLTVGGDGQNKKPKADGKINVVDKKGNTTVKITSGSEAEGTNSAVAPSVKVSSVDGQNLTSLEATGLTISAPATPGTTAPAVSLNATGLHIKDGPSVTKDGIDAGGRVISNVSAGVKPTDAVNVSQLNKTRNDLINRMDANHEQALGSAAMAMAMANLPHAIRPGDKTVSVAGSTVHGKAAFAVGISSSSLTGKWQLRGSVSGSDNGDIGAGIGAGYTWR</sequence>
<dbReference type="GO" id="GO:0009986">
    <property type="term" value="C:cell surface"/>
    <property type="evidence" value="ECO:0007669"/>
    <property type="project" value="UniProtKB-SubCell"/>
</dbReference>
<evidence type="ECO:0000256" key="8">
    <source>
        <dbReference type="ARBA" id="ARBA00022927"/>
    </source>
</evidence>
<dbReference type="InterPro" id="IPR011049">
    <property type="entry name" value="Serralysin-like_metalloprot_C"/>
</dbReference>
<dbReference type="InterPro" id="IPR005594">
    <property type="entry name" value="YadA_C"/>
</dbReference>
<evidence type="ECO:0000313" key="16">
    <source>
        <dbReference type="Proteomes" id="UP000009284"/>
    </source>
</evidence>
<dbReference type="InterPro" id="IPR008640">
    <property type="entry name" value="Adhesin_Head_dom"/>
</dbReference>
<dbReference type="eggNOG" id="COG5295">
    <property type="taxonomic scope" value="Bacteria"/>
</dbReference>
<dbReference type="RefSeq" id="WP_014112150.1">
    <property type="nucleotide sequence ID" value="NC_016043.1"/>
</dbReference>
<proteinExistence type="inferred from homology"/>
<feature type="domain" description="Trimeric autotransporter adhesin YadA-like head" evidence="12">
    <location>
        <begin position="258"/>
        <end position="282"/>
    </location>
</feature>
<evidence type="ECO:0000256" key="1">
    <source>
        <dbReference type="ARBA" id="ARBA00004241"/>
    </source>
</evidence>
<keyword evidence="7" id="KW-0732">Signal</keyword>
<dbReference type="GO" id="GO:0015031">
    <property type="term" value="P:protein transport"/>
    <property type="evidence" value="ECO:0007669"/>
    <property type="project" value="UniProtKB-KW"/>
</dbReference>
<evidence type="ECO:0000256" key="2">
    <source>
        <dbReference type="ARBA" id="ARBA00004442"/>
    </source>
</evidence>
<keyword evidence="6" id="KW-0812">Transmembrane</keyword>
<keyword evidence="10" id="KW-0998">Cell outer membrane</keyword>
<evidence type="ECO:0000256" key="4">
    <source>
        <dbReference type="ARBA" id="ARBA00022448"/>
    </source>
</evidence>